<feature type="domain" description="Pyruvate phosphate dikinase AMP/ATP-binding" evidence="11">
    <location>
        <begin position="307"/>
        <end position="361"/>
    </location>
</feature>
<evidence type="ECO:0000256" key="9">
    <source>
        <dbReference type="ARBA" id="ARBA00022842"/>
    </source>
</evidence>
<feature type="domain" description="PEP-utilising enzyme C-terminal" evidence="13">
    <location>
        <begin position="535"/>
        <end position="859"/>
    </location>
</feature>
<evidence type="ECO:0000256" key="4">
    <source>
        <dbReference type="ARBA" id="ARBA00022679"/>
    </source>
</evidence>
<dbReference type="GO" id="GO:0005975">
    <property type="term" value="P:carbohydrate metabolic process"/>
    <property type="evidence" value="ECO:0007669"/>
    <property type="project" value="InterPro"/>
</dbReference>
<dbReference type="PROSITE" id="PS00742">
    <property type="entry name" value="PEP_ENZYMES_2"/>
    <property type="match status" value="1"/>
</dbReference>
<dbReference type="PROSITE" id="PS00933">
    <property type="entry name" value="FGGY_KINASES_1"/>
    <property type="match status" value="1"/>
</dbReference>
<evidence type="ECO:0000256" key="6">
    <source>
        <dbReference type="ARBA" id="ARBA00022741"/>
    </source>
</evidence>
<keyword evidence="9" id="KW-0460">Magnesium</keyword>
<dbReference type="Gene3D" id="3.30.1490.20">
    <property type="entry name" value="ATP-grasp fold, A domain"/>
    <property type="match status" value="1"/>
</dbReference>
<keyword evidence="7" id="KW-0418">Kinase</keyword>
<dbReference type="GO" id="GO:0005524">
    <property type="term" value="F:ATP binding"/>
    <property type="evidence" value="ECO:0007669"/>
    <property type="project" value="UniProtKB-KW"/>
</dbReference>
<evidence type="ECO:0000259" key="10">
    <source>
        <dbReference type="Pfam" id="PF00391"/>
    </source>
</evidence>
<evidence type="ECO:0000256" key="2">
    <source>
        <dbReference type="ARBA" id="ARBA00007837"/>
    </source>
</evidence>
<evidence type="ECO:0000259" key="13">
    <source>
        <dbReference type="Pfam" id="PF02896"/>
    </source>
</evidence>
<dbReference type="Proteomes" id="UP001208570">
    <property type="component" value="Unassembled WGS sequence"/>
</dbReference>
<comment type="similarity">
    <text evidence="2">Belongs to the PEP-utilizing enzyme family.</text>
</comment>
<evidence type="ECO:0000313" key="15">
    <source>
        <dbReference type="Proteomes" id="UP001208570"/>
    </source>
</evidence>
<dbReference type="EMBL" id="JAODUP010000583">
    <property type="protein sequence ID" value="KAK2146826.1"/>
    <property type="molecule type" value="Genomic_DNA"/>
</dbReference>
<dbReference type="InterPro" id="IPR000121">
    <property type="entry name" value="PEP_util_C"/>
</dbReference>
<evidence type="ECO:0000256" key="5">
    <source>
        <dbReference type="ARBA" id="ARBA00022723"/>
    </source>
</evidence>
<dbReference type="InterPro" id="IPR018483">
    <property type="entry name" value="Carb_kinase_FGGY_CS"/>
</dbReference>
<accession>A0AAD9J698</accession>
<organism evidence="14 15">
    <name type="scientific">Paralvinella palmiformis</name>
    <dbReference type="NCBI Taxonomy" id="53620"/>
    <lineage>
        <taxon>Eukaryota</taxon>
        <taxon>Metazoa</taxon>
        <taxon>Spiralia</taxon>
        <taxon>Lophotrochozoa</taxon>
        <taxon>Annelida</taxon>
        <taxon>Polychaeta</taxon>
        <taxon>Sedentaria</taxon>
        <taxon>Canalipalpata</taxon>
        <taxon>Terebellida</taxon>
        <taxon>Terebelliformia</taxon>
        <taxon>Alvinellidae</taxon>
        <taxon>Paralvinella</taxon>
    </lineage>
</organism>
<dbReference type="Gene3D" id="3.20.20.60">
    <property type="entry name" value="Phosphoenolpyruvate-binding domains"/>
    <property type="match status" value="1"/>
</dbReference>
<comment type="caution">
    <text evidence="14">The sequence shown here is derived from an EMBL/GenBank/DDBJ whole genome shotgun (WGS) entry which is preliminary data.</text>
</comment>
<feature type="domain" description="Carbohydrate kinase FGGY C-terminal" evidence="12">
    <location>
        <begin position="1088"/>
        <end position="1271"/>
    </location>
</feature>
<proteinExistence type="inferred from homology"/>
<feature type="domain" description="Pyruvate phosphate dikinase AMP/ATP-binding" evidence="11">
    <location>
        <begin position="23"/>
        <end position="59"/>
    </location>
</feature>
<gene>
    <name evidence="14" type="ORF">LSH36_583g02044</name>
</gene>
<dbReference type="GO" id="GO:0046872">
    <property type="term" value="F:metal ion binding"/>
    <property type="evidence" value="ECO:0007669"/>
    <property type="project" value="UniProtKB-KW"/>
</dbReference>
<keyword evidence="5" id="KW-0479">Metal-binding</keyword>
<dbReference type="InterPro" id="IPR023151">
    <property type="entry name" value="PEP_util_CS"/>
</dbReference>
<evidence type="ECO:0000313" key="14">
    <source>
        <dbReference type="EMBL" id="KAK2146826.1"/>
    </source>
</evidence>
<feature type="domain" description="PEP-utilising enzyme mobile" evidence="10">
    <location>
        <begin position="427"/>
        <end position="505"/>
    </location>
</feature>
<dbReference type="Pfam" id="PF00391">
    <property type="entry name" value="PEP-utilizers"/>
    <property type="match status" value="1"/>
</dbReference>
<dbReference type="Pfam" id="PF02782">
    <property type="entry name" value="FGGY_C"/>
    <property type="match status" value="1"/>
</dbReference>
<dbReference type="NCBIfam" id="NF004531">
    <property type="entry name" value="PRK05878.1"/>
    <property type="match status" value="1"/>
</dbReference>
<dbReference type="InterPro" id="IPR002192">
    <property type="entry name" value="PPDK_AMP/ATP-bd"/>
</dbReference>
<dbReference type="InterPro" id="IPR015813">
    <property type="entry name" value="Pyrv/PenolPyrv_kinase-like_dom"/>
</dbReference>
<keyword evidence="15" id="KW-1185">Reference proteome</keyword>
<dbReference type="Gene3D" id="3.50.30.10">
    <property type="entry name" value="Phosphohistidine domain"/>
    <property type="match status" value="1"/>
</dbReference>
<dbReference type="InterPro" id="IPR013815">
    <property type="entry name" value="ATP_grasp_subdomain_1"/>
</dbReference>
<dbReference type="Pfam" id="PF01326">
    <property type="entry name" value="PPDK_N"/>
    <property type="match status" value="3"/>
</dbReference>
<sequence length="1342" mass="151392">MSRKQVYFFGNAKAEGSAEDKTLLGGKGANLAEMTNLGIPVPPGFTITTEVCAQYYRNNHNFPESLQDEILQHLRELERVQGKHFGDVNDPLLVSVRSGAAVSMPGMMDTVLNLGLNDETVVGLAKKSGNERFAWDAYRRFINMFGNVVLGISHHHFEKEIGRIKKEKKASLDSELDITSVKMVVEAYKQVVLAHHGEGFPQDVYHQLWASVQAVFRSWNNDRAIRYRRINSIIGLEGTAVNVQSMVFGNYGLRSGTGVCFSRDASTGEKVFYGEYLQNAQGEDVVAGIRTPQPLSFLQKDRPHIYEELVTIKDRLEAHYRDMQDIEFTMEEEKLYILQTRNAKRTGIAAVKIAVDMVQENLIDKKAAIIRVSGEQLQQLFHPMIDPEARKKSIVLAKGLNASPGAASGKMVFSAEEAEKSVENGNKVILVRNETSPEDIGGMNVAEGILTATGGMTSHAAVVARGMGRPCVVGCRDMHVYEQYMEIKGKKFQRGEIITIDGNMGEVFAGEVAFIEPSVSNELHTFLNWADEFRLNTKRKERTEFRVRTNADTPQQAQMAREMGAEGIGLCRTEHMFFEDTRIMKFRRMILANNKQDREQALSLLLPLQQSDFEGIFSAMDGLPVTIRLLDPPLHEFLPREDARIRELAEKTGMTELQLRVKIQELSEQNPMLGHRGCRLGITYPEIYQMQVRAIVRASIAVYKQGKRAIPEIMIPLIGAWQELRQTKELVESVIKEELPSDISIPYSIGTMIEIPRAALTAEKIAPYVDFFSFGTNDLTQMTFGFSRDDVNTFLPFYITEGILDEDPFQTLDVEGVGQLVEIGVRKGRSVNKKLKIGTHTIRARLYDQNGIRSFSVKEPILCMSPKPQWIEQNPMQVWAIQISLARQVMEQNDVRIEQISAIGVTNQRESIVLWEKATGRPVYNIVIWYDRRTIGVCEEMLNEKVEKQVQKISGLKIDPFFSASKIQWVLDNVPGLRLRADKGEILFGTVDSWIVWHLTKGKLHITDYTNASRTLLFNIQTLDWDESLLKLFRIPSSILPLVRPSAEIHGMTDVSIFGKEIPIACIIADQQASLFGNNCLKKGDIKNSYGVGNFILMNTGNERFATKNGTLRTIAWAIKDKVEYAQEGSIFVGGLAIQWIKDQLRLIHTADDSAYYASRIKDSGGVYLVPSFFGLGAPYWNMRSKGIFLGMTFDSNIYHLVRATLDAICYQSRDVIEAIEKDTEMVVKTLHVDGGAAENDFLLQLQSDIAKVPIIRPQNLDTTSQGVAWLVGIIIGMWDKEAIDHMYTIQHTFHPNGEKEYYTEKEYAGWKEAVSLARCWGMQCEMRNKEFMKKNPGISEQ</sequence>
<dbReference type="GO" id="GO:0016301">
    <property type="term" value="F:kinase activity"/>
    <property type="evidence" value="ECO:0007669"/>
    <property type="project" value="UniProtKB-KW"/>
</dbReference>
<dbReference type="InterPro" id="IPR018485">
    <property type="entry name" value="FGGY_C"/>
</dbReference>
<dbReference type="Gene3D" id="3.30.470.20">
    <property type="entry name" value="ATP-grasp fold, B domain"/>
    <property type="match status" value="1"/>
</dbReference>
<dbReference type="EC" id="2.7.9.1" evidence="3"/>
<protein>
    <recommendedName>
        <fullName evidence="3">pyruvate, phosphate dikinase</fullName>
        <ecNumber evidence="3">2.7.9.1</ecNumber>
    </recommendedName>
</protein>
<dbReference type="SUPFAM" id="SSF52009">
    <property type="entry name" value="Phosphohistidine domain"/>
    <property type="match status" value="1"/>
</dbReference>
<dbReference type="PANTHER" id="PTHR22931:SF9">
    <property type="entry name" value="PYRUVATE, PHOSPHATE DIKINASE 1, CHLOROPLASTIC"/>
    <property type="match status" value="1"/>
</dbReference>
<dbReference type="Pfam" id="PF02896">
    <property type="entry name" value="PEP-utilizers_C"/>
    <property type="match status" value="1"/>
</dbReference>
<dbReference type="PROSITE" id="PS00445">
    <property type="entry name" value="FGGY_KINASES_2"/>
    <property type="match status" value="1"/>
</dbReference>
<keyword evidence="8" id="KW-0067">ATP-binding</keyword>
<keyword evidence="6" id="KW-0547">Nucleotide-binding</keyword>
<comment type="cofactor">
    <cofactor evidence="1">
        <name>Mg(2+)</name>
        <dbReference type="ChEBI" id="CHEBI:18420"/>
    </cofactor>
</comment>
<evidence type="ECO:0000256" key="8">
    <source>
        <dbReference type="ARBA" id="ARBA00022840"/>
    </source>
</evidence>
<dbReference type="InterPro" id="IPR018274">
    <property type="entry name" value="PEP_util_AS"/>
</dbReference>
<keyword evidence="4" id="KW-0808">Transferase</keyword>
<dbReference type="GO" id="GO:0050242">
    <property type="term" value="F:pyruvate, phosphate dikinase activity"/>
    <property type="evidence" value="ECO:0007669"/>
    <property type="project" value="InterPro"/>
</dbReference>
<dbReference type="PROSITE" id="PS00370">
    <property type="entry name" value="PEP_ENZYMES_PHOS_SITE"/>
    <property type="match status" value="1"/>
</dbReference>
<dbReference type="InterPro" id="IPR010121">
    <property type="entry name" value="Pyruvate_phosphate_dikinase"/>
</dbReference>
<dbReference type="InterPro" id="IPR043129">
    <property type="entry name" value="ATPase_NBD"/>
</dbReference>
<evidence type="ECO:0000256" key="1">
    <source>
        <dbReference type="ARBA" id="ARBA00001946"/>
    </source>
</evidence>
<evidence type="ECO:0000259" key="11">
    <source>
        <dbReference type="Pfam" id="PF01326"/>
    </source>
</evidence>
<dbReference type="Gene3D" id="3.30.420.40">
    <property type="match status" value="1"/>
</dbReference>
<dbReference type="PANTHER" id="PTHR22931">
    <property type="entry name" value="PHOSPHOENOLPYRUVATE DIKINASE-RELATED"/>
    <property type="match status" value="1"/>
</dbReference>
<evidence type="ECO:0000259" key="12">
    <source>
        <dbReference type="Pfam" id="PF02782"/>
    </source>
</evidence>
<dbReference type="InterPro" id="IPR036637">
    <property type="entry name" value="Phosphohistidine_dom_sf"/>
</dbReference>
<dbReference type="SUPFAM" id="SSF56059">
    <property type="entry name" value="Glutathione synthetase ATP-binding domain-like"/>
    <property type="match status" value="1"/>
</dbReference>
<name>A0AAD9J698_9ANNE</name>
<dbReference type="SUPFAM" id="SSF53067">
    <property type="entry name" value="Actin-like ATPase domain"/>
    <property type="match status" value="2"/>
</dbReference>
<dbReference type="NCBIfam" id="NF000756">
    <property type="entry name" value="PRK00047.1"/>
    <property type="match status" value="1"/>
</dbReference>
<evidence type="ECO:0000256" key="7">
    <source>
        <dbReference type="ARBA" id="ARBA00022777"/>
    </source>
</evidence>
<feature type="domain" description="Pyruvate phosphate dikinase AMP/ATP-binding" evidence="11">
    <location>
        <begin position="60"/>
        <end position="303"/>
    </location>
</feature>
<reference evidence="14" key="1">
    <citation type="journal article" date="2023" name="Mol. Biol. Evol.">
        <title>Third-Generation Sequencing Reveals the Adaptive Role of the Epigenome in Three Deep-Sea Polychaetes.</title>
        <authorList>
            <person name="Perez M."/>
            <person name="Aroh O."/>
            <person name="Sun Y."/>
            <person name="Lan Y."/>
            <person name="Juniper S.K."/>
            <person name="Young C.R."/>
            <person name="Angers B."/>
            <person name="Qian P.Y."/>
        </authorList>
    </citation>
    <scope>NUCLEOTIDE SEQUENCE</scope>
    <source>
        <strain evidence="14">P08H-3</strain>
    </source>
</reference>
<dbReference type="InterPro" id="IPR040442">
    <property type="entry name" value="Pyrv_kinase-like_dom_sf"/>
</dbReference>
<dbReference type="InterPro" id="IPR008279">
    <property type="entry name" value="PEP-util_enz_mobile_dom"/>
</dbReference>
<dbReference type="Gene3D" id="1.10.189.10">
    <property type="entry name" value="Pyruvate Phosphate Dikinase, domain 2"/>
    <property type="match status" value="1"/>
</dbReference>
<dbReference type="GO" id="GO:0016773">
    <property type="term" value="F:phosphotransferase activity, alcohol group as acceptor"/>
    <property type="evidence" value="ECO:0007669"/>
    <property type="project" value="InterPro"/>
</dbReference>
<dbReference type="SUPFAM" id="SSF51621">
    <property type="entry name" value="Phosphoenolpyruvate/pyruvate domain"/>
    <property type="match status" value="1"/>
</dbReference>
<dbReference type="Gene3D" id="1.20.80.30">
    <property type="match status" value="1"/>
</dbReference>
<dbReference type="NCBIfam" id="TIGR01828">
    <property type="entry name" value="pyru_phos_dikin"/>
    <property type="match status" value="1"/>
</dbReference>
<evidence type="ECO:0000256" key="3">
    <source>
        <dbReference type="ARBA" id="ARBA00011994"/>
    </source>
</evidence>